<feature type="domain" description="D-glutamate cyclase-like C-terminal" evidence="1">
    <location>
        <begin position="8"/>
        <end position="291"/>
    </location>
</feature>
<dbReference type="Proteomes" id="UP000011087">
    <property type="component" value="Unassembled WGS sequence"/>
</dbReference>
<dbReference type="InterPro" id="IPR025504">
    <property type="entry name" value="GLUCM_C"/>
</dbReference>
<accession>L1IRF6</accession>
<name>L1IRF6_GUITC</name>
<evidence type="ECO:0000259" key="1">
    <source>
        <dbReference type="Pfam" id="PF14336"/>
    </source>
</evidence>
<protein>
    <recommendedName>
        <fullName evidence="1">D-glutamate cyclase-like C-terminal domain-containing protein</fullName>
    </recommendedName>
</protein>
<dbReference type="RefSeq" id="XP_005825662.1">
    <property type="nucleotide sequence ID" value="XM_005825605.1"/>
</dbReference>
<sequence length="306" mass="32589">MATRLQRLEEAAAEDKGGRGIGPLLREGELEEATRSLQHVRAVAILTGYPCCSSSPPTETDGPPGALAIARALMRMGKRVMLMTDEINREPIVAAEEEGRRSYGCDPVPVLSFPGGSVNAQELVESLELDCLIAIERAGPAEDGGYYTMRGRDMSLSVPIAKLESLFACTSKDGKSLVTIGVGDGGNEVGMGKRIKLVRAHVPLGDKIACTVKADHLIVAGVSNWGGWALALALMISQQSHTDPHVLSLDGEKRILQAMIAAGARDGVTSSDQLSVDGMPWETHEELLKTMLSIASDEEEMKDRGG</sequence>
<evidence type="ECO:0000313" key="3">
    <source>
        <dbReference type="EnsemblProtists" id="EKX38682"/>
    </source>
</evidence>
<dbReference type="PaxDb" id="55529-EKX38682"/>
<reference evidence="2 4" key="1">
    <citation type="journal article" date="2012" name="Nature">
        <title>Algal genomes reveal evolutionary mosaicism and the fate of nucleomorphs.</title>
        <authorList>
            <consortium name="DOE Joint Genome Institute"/>
            <person name="Curtis B.A."/>
            <person name="Tanifuji G."/>
            <person name="Burki F."/>
            <person name="Gruber A."/>
            <person name="Irimia M."/>
            <person name="Maruyama S."/>
            <person name="Arias M.C."/>
            <person name="Ball S.G."/>
            <person name="Gile G.H."/>
            <person name="Hirakawa Y."/>
            <person name="Hopkins J.F."/>
            <person name="Kuo A."/>
            <person name="Rensing S.A."/>
            <person name="Schmutz J."/>
            <person name="Symeonidi A."/>
            <person name="Elias M."/>
            <person name="Eveleigh R.J."/>
            <person name="Herman E.K."/>
            <person name="Klute M.J."/>
            <person name="Nakayama T."/>
            <person name="Obornik M."/>
            <person name="Reyes-Prieto A."/>
            <person name="Armbrust E.V."/>
            <person name="Aves S.J."/>
            <person name="Beiko R.G."/>
            <person name="Coutinho P."/>
            <person name="Dacks J.B."/>
            <person name="Durnford D.G."/>
            <person name="Fast N.M."/>
            <person name="Green B.R."/>
            <person name="Grisdale C.J."/>
            <person name="Hempel F."/>
            <person name="Henrissat B."/>
            <person name="Hoppner M.P."/>
            <person name="Ishida K."/>
            <person name="Kim E."/>
            <person name="Koreny L."/>
            <person name="Kroth P.G."/>
            <person name="Liu Y."/>
            <person name="Malik S.B."/>
            <person name="Maier U.G."/>
            <person name="McRose D."/>
            <person name="Mock T."/>
            <person name="Neilson J.A."/>
            <person name="Onodera N.T."/>
            <person name="Poole A.M."/>
            <person name="Pritham E.J."/>
            <person name="Richards T.A."/>
            <person name="Rocap G."/>
            <person name="Roy S.W."/>
            <person name="Sarai C."/>
            <person name="Schaack S."/>
            <person name="Shirato S."/>
            <person name="Slamovits C.H."/>
            <person name="Spencer D.F."/>
            <person name="Suzuki S."/>
            <person name="Worden A.Z."/>
            <person name="Zauner S."/>
            <person name="Barry K."/>
            <person name="Bell C."/>
            <person name="Bharti A.K."/>
            <person name="Crow J.A."/>
            <person name="Grimwood J."/>
            <person name="Kramer R."/>
            <person name="Lindquist E."/>
            <person name="Lucas S."/>
            <person name="Salamov A."/>
            <person name="McFadden G.I."/>
            <person name="Lane C.E."/>
            <person name="Keeling P.J."/>
            <person name="Gray M.W."/>
            <person name="Grigoriev I.V."/>
            <person name="Archibald J.M."/>
        </authorList>
    </citation>
    <scope>NUCLEOTIDE SEQUENCE</scope>
    <source>
        <strain evidence="2 4">CCMP2712</strain>
    </source>
</reference>
<dbReference type="KEGG" id="gtt:GUITHDRAFT_115230"/>
<evidence type="ECO:0000313" key="4">
    <source>
        <dbReference type="Proteomes" id="UP000011087"/>
    </source>
</evidence>
<dbReference type="EMBL" id="JH993046">
    <property type="protein sequence ID" value="EKX38682.1"/>
    <property type="molecule type" value="Genomic_DNA"/>
</dbReference>
<dbReference type="eggNOG" id="ENOG502QV7A">
    <property type="taxonomic scope" value="Eukaryota"/>
</dbReference>
<organism evidence="2">
    <name type="scientific">Guillardia theta (strain CCMP2712)</name>
    <name type="common">Cryptophyte</name>
    <dbReference type="NCBI Taxonomy" id="905079"/>
    <lineage>
        <taxon>Eukaryota</taxon>
        <taxon>Cryptophyceae</taxon>
        <taxon>Pyrenomonadales</taxon>
        <taxon>Geminigeraceae</taxon>
        <taxon>Guillardia</taxon>
    </lineage>
</organism>
<dbReference type="OMA" id="SANCTIM"/>
<dbReference type="EnsemblProtists" id="EKX38682">
    <property type="protein sequence ID" value="EKX38682"/>
    <property type="gene ID" value="GUITHDRAFT_115230"/>
</dbReference>
<reference evidence="4" key="2">
    <citation type="submission" date="2012-11" db="EMBL/GenBank/DDBJ databases">
        <authorList>
            <person name="Kuo A."/>
            <person name="Curtis B.A."/>
            <person name="Tanifuji G."/>
            <person name="Burki F."/>
            <person name="Gruber A."/>
            <person name="Irimia M."/>
            <person name="Maruyama S."/>
            <person name="Arias M.C."/>
            <person name="Ball S.G."/>
            <person name="Gile G.H."/>
            <person name="Hirakawa Y."/>
            <person name="Hopkins J.F."/>
            <person name="Rensing S.A."/>
            <person name="Schmutz J."/>
            <person name="Symeonidi A."/>
            <person name="Elias M."/>
            <person name="Eveleigh R.J."/>
            <person name="Herman E.K."/>
            <person name="Klute M.J."/>
            <person name="Nakayama T."/>
            <person name="Obornik M."/>
            <person name="Reyes-Prieto A."/>
            <person name="Armbrust E.V."/>
            <person name="Aves S.J."/>
            <person name="Beiko R.G."/>
            <person name="Coutinho P."/>
            <person name="Dacks J.B."/>
            <person name="Durnford D.G."/>
            <person name="Fast N.M."/>
            <person name="Green B.R."/>
            <person name="Grisdale C."/>
            <person name="Hempe F."/>
            <person name="Henrissat B."/>
            <person name="Hoppner M.P."/>
            <person name="Ishida K.-I."/>
            <person name="Kim E."/>
            <person name="Koreny L."/>
            <person name="Kroth P.G."/>
            <person name="Liu Y."/>
            <person name="Malik S.-B."/>
            <person name="Maier U.G."/>
            <person name="McRose D."/>
            <person name="Mock T."/>
            <person name="Neilson J.A."/>
            <person name="Onodera N.T."/>
            <person name="Poole A.M."/>
            <person name="Pritham E.J."/>
            <person name="Richards T.A."/>
            <person name="Rocap G."/>
            <person name="Roy S.W."/>
            <person name="Sarai C."/>
            <person name="Schaack S."/>
            <person name="Shirato S."/>
            <person name="Slamovits C.H."/>
            <person name="Spencer D.F."/>
            <person name="Suzuki S."/>
            <person name="Worden A.Z."/>
            <person name="Zauner S."/>
            <person name="Barry K."/>
            <person name="Bell C."/>
            <person name="Bharti A.K."/>
            <person name="Crow J.A."/>
            <person name="Grimwood J."/>
            <person name="Kramer R."/>
            <person name="Lindquist E."/>
            <person name="Lucas S."/>
            <person name="Salamov A."/>
            <person name="McFadden G.I."/>
            <person name="Lane C.E."/>
            <person name="Keeling P.J."/>
            <person name="Gray M.W."/>
            <person name="Grigoriev I.V."/>
            <person name="Archibald J.M."/>
        </authorList>
    </citation>
    <scope>NUCLEOTIDE SEQUENCE</scope>
    <source>
        <strain evidence="4">CCMP2712</strain>
    </source>
</reference>
<dbReference type="PANTHER" id="PTHR32022">
    <property type="entry name" value="D-GLUTAMATE CYCLASE, MITOCHONDRIAL"/>
    <property type="match status" value="1"/>
</dbReference>
<dbReference type="STRING" id="905079.L1IRF6"/>
<dbReference type="OrthoDB" id="10262538at2759"/>
<dbReference type="HOGENOM" id="CLU_062537_1_0_1"/>
<keyword evidence="4" id="KW-1185">Reference proteome</keyword>
<dbReference type="GeneID" id="17295450"/>
<dbReference type="Pfam" id="PF14336">
    <property type="entry name" value="GLUCM-like_C"/>
    <property type="match status" value="1"/>
</dbReference>
<dbReference type="Gene3D" id="3.90.1640.20">
    <property type="entry name" value="TON_0340"/>
    <property type="match status" value="1"/>
</dbReference>
<dbReference type="PANTHER" id="PTHR32022:SF10">
    <property type="entry name" value="D-GLUTAMATE CYCLASE, MITOCHONDRIAL"/>
    <property type="match status" value="1"/>
</dbReference>
<proteinExistence type="predicted"/>
<reference evidence="3" key="3">
    <citation type="submission" date="2016-03" db="UniProtKB">
        <authorList>
            <consortium name="EnsemblProtists"/>
        </authorList>
    </citation>
    <scope>IDENTIFICATION</scope>
</reference>
<dbReference type="AlphaFoldDB" id="L1IRF6"/>
<gene>
    <name evidence="2" type="ORF">GUITHDRAFT_115230</name>
</gene>
<evidence type="ECO:0000313" key="2">
    <source>
        <dbReference type="EMBL" id="EKX38682.1"/>
    </source>
</evidence>